<organism evidence="4 5">
    <name type="scientific">Rugosimonospora africana</name>
    <dbReference type="NCBI Taxonomy" id="556532"/>
    <lineage>
        <taxon>Bacteria</taxon>
        <taxon>Bacillati</taxon>
        <taxon>Actinomycetota</taxon>
        <taxon>Actinomycetes</taxon>
        <taxon>Micromonosporales</taxon>
        <taxon>Micromonosporaceae</taxon>
        <taxon>Rugosimonospora</taxon>
    </lineage>
</organism>
<keyword evidence="5" id="KW-1185">Reference proteome</keyword>
<gene>
    <name evidence="4" type="ORF">Raf01_59920</name>
</gene>
<dbReference type="InterPro" id="IPR046342">
    <property type="entry name" value="CBS_dom_sf"/>
</dbReference>
<reference evidence="4" key="1">
    <citation type="submission" date="2021-01" db="EMBL/GenBank/DDBJ databases">
        <title>Whole genome shotgun sequence of Rugosimonospora africana NBRC 104875.</title>
        <authorList>
            <person name="Komaki H."/>
            <person name="Tamura T."/>
        </authorList>
    </citation>
    <scope>NUCLEOTIDE SEQUENCE</scope>
    <source>
        <strain evidence="4">NBRC 104875</strain>
    </source>
</reference>
<dbReference type="Proteomes" id="UP000642748">
    <property type="component" value="Unassembled WGS sequence"/>
</dbReference>
<dbReference type="PANTHER" id="PTHR43080">
    <property type="entry name" value="CBS DOMAIN-CONTAINING PROTEIN CBSX3, MITOCHONDRIAL"/>
    <property type="match status" value="1"/>
</dbReference>
<name>A0A8J3QUP1_9ACTN</name>
<dbReference type="Gene3D" id="3.10.580.10">
    <property type="entry name" value="CBS-domain"/>
    <property type="match status" value="1"/>
</dbReference>
<accession>A0A8J3QUP1</accession>
<proteinExistence type="predicted"/>
<comment type="caution">
    <text evidence="4">The sequence shown here is derived from an EMBL/GenBank/DDBJ whole genome shotgun (WGS) entry which is preliminary data.</text>
</comment>
<dbReference type="AlphaFoldDB" id="A0A8J3QUP1"/>
<dbReference type="InterPro" id="IPR000644">
    <property type="entry name" value="CBS_dom"/>
</dbReference>
<feature type="domain" description="CBS" evidence="3">
    <location>
        <begin position="13"/>
        <end position="71"/>
    </location>
</feature>
<feature type="domain" description="CBS" evidence="3">
    <location>
        <begin position="78"/>
        <end position="133"/>
    </location>
</feature>
<dbReference type="PANTHER" id="PTHR43080:SF2">
    <property type="entry name" value="CBS DOMAIN-CONTAINING PROTEIN"/>
    <property type="match status" value="1"/>
</dbReference>
<evidence type="ECO:0000256" key="2">
    <source>
        <dbReference type="PROSITE-ProRule" id="PRU00703"/>
    </source>
</evidence>
<dbReference type="RefSeq" id="WP_239134026.1">
    <property type="nucleotide sequence ID" value="NZ_BONZ01000057.1"/>
</dbReference>
<evidence type="ECO:0000256" key="1">
    <source>
        <dbReference type="ARBA" id="ARBA00023122"/>
    </source>
</evidence>
<dbReference type="SUPFAM" id="SSF54631">
    <property type="entry name" value="CBS-domain pair"/>
    <property type="match status" value="1"/>
</dbReference>
<dbReference type="PROSITE" id="PS51371">
    <property type="entry name" value="CBS"/>
    <property type="match status" value="2"/>
</dbReference>
<keyword evidence="1 2" id="KW-0129">CBS domain</keyword>
<evidence type="ECO:0000313" key="4">
    <source>
        <dbReference type="EMBL" id="GIH17820.1"/>
    </source>
</evidence>
<dbReference type="SMART" id="SM00116">
    <property type="entry name" value="CBS"/>
    <property type="match status" value="2"/>
</dbReference>
<dbReference type="Pfam" id="PF00571">
    <property type="entry name" value="CBS"/>
    <property type="match status" value="2"/>
</dbReference>
<sequence length="143" mass="15220">MRNMTATSVGEVMTPHPVTVSPDTTIAAAARWMRDTDIGDVIVQDETELYGILTDRDIVVRAVADDRVPALCTVGEVCTTGMTAIGPDAPVELAMELMREHAVRRLPVCVDGRAVGVVTLGDLTIEQDQCSALADICAAEPNL</sequence>
<protein>
    <submittedName>
        <fullName evidence="4">Oxidoreductase</fullName>
    </submittedName>
</protein>
<evidence type="ECO:0000313" key="5">
    <source>
        <dbReference type="Proteomes" id="UP000642748"/>
    </source>
</evidence>
<evidence type="ECO:0000259" key="3">
    <source>
        <dbReference type="PROSITE" id="PS51371"/>
    </source>
</evidence>
<dbReference type="InterPro" id="IPR051257">
    <property type="entry name" value="Diverse_CBS-Domain"/>
</dbReference>
<dbReference type="EMBL" id="BONZ01000057">
    <property type="protein sequence ID" value="GIH17820.1"/>
    <property type="molecule type" value="Genomic_DNA"/>
</dbReference>